<dbReference type="Proteomes" id="UP000001318">
    <property type="component" value="Plasmid pCSL1"/>
</dbReference>
<gene>
    <name evidence="1" type="ordered locus">pCSL0093</name>
</gene>
<dbReference type="EMBL" id="AM849036">
    <property type="protein sequence ID" value="CAQ03336.1"/>
    <property type="molecule type" value="Genomic_DNA"/>
</dbReference>
<reference evidence="1 2" key="1">
    <citation type="journal article" date="2008" name="J. Bacteriol.">
        <title>Genome of the actinomycete plant pathogen Clavibacter michiganensis subsp. sepedonicus suggests recent niche adaptation.</title>
        <authorList>
            <person name="Bentley S.D."/>
            <person name="Corton C."/>
            <person name="Brown S.E."/>
            <person name="Barron A."/>
            <person name="Clark L."/>
            <person name="Doggett J."/>
            <person name="Harris B."/>
            <person name="Ormond D."/>
            <person name="Quail M.A."/>
            <person name="May G."/>
            <person name="Francis D."/>
            <person name="Knudson D."/>
            <person name="Parkhill J."/>
            <person name="Ishimaru C.A."/>
        </authorList>
    </citation>
    <scope>NUCLEOTIDE SEQUENCE [LARGE SCALE GENOMIC DNA]</scope>
    <source>
        <strain evidence="2">ATCC 33113 / DSM 20744 / JCM 9667 / LMG 2889 / ICMP 2535 / C-1</strain>
    </source>
</reference>
<sequence length="105" mass="11226">MRAPAKGHLMRNGSSSHSFMDWIIMCGAAVLILPPLLAHLLPQVQQALVTAQVLVDHDVVVPIGVGAGLDLGRTVLVAGAVLLFVLLTVTVLRRRAARTDDRTRS</sequence>
<evidence type="ECO:0000313" key="2">
    <source>
        <dbReference type="Proteomes" id="UP000001318"/>
    </source>
</evidence>
<proteinExistence type="predicted"/>
<geneLocation type="plasmid" evidence="1 2">
    <name>pCSL1</name>
</geneLocation>
<dbReference type="KEGG" id="cms:pCSL0093"/>
<keyword evidence="2" id="KW-1185">Reference proteome</keyword>
<accession>B0RJE6</accession>
<keyword evidence="1" id="KW-0614">Plasmid</keyword>
<dbReference type="HOGENOM" id="CLU_2231829_0_0_11"/>
<evidence type="ECO:0000313" key="1">
    <source>
        <dbReference type="EMBL" id="CAQ03336.1"/>
    </source>
</evidence>
<organism evidence="1 2">
    <name type="scientific">Clavibacter sepedonicus</name>
    <name type="common">Clavibacter michiganensis subsp. sepedonicus</name>
    <dbReference type="NCBI Taxonomy" id="31964"/>
    <lineage>
        <taxon>Bacteria</taxon>
        <taxon>Bacillati</taxon>
        <taxon>Actinomycetota</taxon>
        <taxon>Actinomycetes</taxon>
        <taxon>Micrococcales</taxon>
        <taxon>Microbacteriaceae</taxon>
        <taxon>Clavibacter</taxon>
    </lineage>
</organism>
<protein>
    <submittedName>
        <fullName evidence="1">Membrane protein</fullName>
    </submittedName>
</protein>
<dbReference type="AlphaFoldDB" id="B0RJE6"/>
<name>B0RJE6_CLASE</name>